<dbReference type="OrthoDB" id="1935761at2"/>
<dbReference type="EMBL" id="WHJC01000140">
    <property type="protein sequence ID" value="MPQ44044.1"/>
    <property type="molecule type" value="Genomic_DNA"/>
</dbReference>
<evidence type="ECO:0000313" key="3">
    <source>
        <dbReference type="Proteomes" id="UP000430345"/>
    </source>
</evidence>
<keyword evidence="1" id="KW-1133">Transmembrane helix</keyword>
<keyword evidence="1" id="KW-0812">Transmembrane</keyword>
<protein>
    <submittedName>
        <fullName evidence="2">Uncharacterized protein</fullName>
    </submittedName>
</protein>
<reference evidence="2 3" key="1">
    <citation type="submission" date="2019-10" db="EMBL/GenBank/DDBJ databases">
        <title>The Genome Sequence of Clostridium tarantellae Isolated from Fish Brain.</title>
        <authorList>
            <person name="Bano L."/>
            <person name="Kiel M."/>
            <person name="Sales G."/>
            <person name="Doxey A.C."/>
            <person name="Mansfield M.J."/>
            <person name="Schiavone M."/>
            <person name="Rossetto O."/>
            <person name="Pirazzini M."/>
            <person name="Dobrindt U."/>
            <person name="Montecucco C."/>
        </authorList>
    </citation>
    <scope>NUCLEOTIDE SEQUENCE [LARGE SCALE GENOMIC DNA]</scope>
    <source>
        <strain evidence="2 3">DSM 3997</strain>
    </source>
</reference>
<keyword evidence="1" id="KW-0472">Membrane</keyword>
<proteinExistence type="predicted"/>
<organism evidence="2 3">
    <name type="scientific">Clostridium tarantellae</name>
    <dbReference type="NCBI Taxonomy" id="39493"/>
    <lineage>
        <taxon>Bacteria</taxon>
        <taxon>Bacillati</taxon>
        <taxon>Bacillota</taxon>
        <taxon>Clostridia</taxon>
        <taxon>Eubacteriales</taxon>
        <taxon>Clostridiaceae</taxon>
        <taxon>Clostridium</taxon>
    </lineage>
</organism>
<comment type="caution">
    <text evidence="2">The sequence shown here is derived from an EMBL/GenBank/DDBJ whole genome shotgun (WGS) entry which is preliminary data.</text>
</comment>
<gene>
    <name evidence="2" type="ORF">GBZ86_09750</name>
</gene>
<dbReference type="Proteomes" id="UP000430345">
    <property type="component" value="Unassembled WGS sequence"/>
</dbReference>
<accession>A0A6I1MM08</accession>
<dbReference type="AlphaFoldDB" id="A0A6I1MM08"/>
<evidence type="ECO:0000256" key="1">
    <source>
        <dbReference type="SAM" id="Phobius"/>
    </source>
</evidence>
<evidence type="ECO:0000313" key="2">
    <source>
        <dbReference type="EMBL" id="MPQ44044.1"/>
    </source>
</evidence>
<dbReference type="RefSeq" id="WP_152890166.1">
    <property type="nucleotide sequence ID" value="NZ_WHJC01000140.1"/>
</dbReference>
<name>A0A6I1MM08_9CLOT</name>
<keyword evidence="3" id="KW-1185">Reference proteome</keyword>
<feature type="transmembrane region" description="Helical" evidence="1">
    <location>
        <begin position="20"/>
        <end position="38"/>
    </location>
</feature>
<dbReference type="PROSITE" id="PS51257">
    <property type="entry name" value="PROKAR_LIPOPROTEIN"/>
    <property type="match status" value="1"/>
</dbReference>
<sequence length="118" mass="13996">MKHSFKKNTIRKNKLRLRYYAIILSIFFGCILSFQFYITNKCKDLYFATKYQITTTGYSKKLNEVKNLELIFLDDDFAIVEVLGLDKEEPHNPITYNAYLNKQKNSSWLIEKTLPIIN</sequence>